<evidence type="ECO:0008006" key="4">
    <source>
        <dbReference type="Google" id="ProtNLM"/>
    </source>
</evidence>
<dbReference type="Gene3D" id="3.30.110.170">
    <property type="entry name" value="Protein of unknown function (DUF541), domain 1"/>
    <property type="match status" value="1"/>
</dbReference>
<reference evidence="2 3" key="1">
    <citation type="journal article" date="2016" name="Nat. Commun.">
        <title>Thousands of microbial genomes shed light on interconnected biogeochemical processes in an aquifer system.</title>
        <authorList>
            <person name="Anantharaman K."/>
            <person name="Brown C.T."/>
            <person name="Hug L.A."/>
            <person name="Sharon I."/>
            <person name="Castelle C.J."/>
            <person name="Probst A.J."/>
            <person name="Thomas B.C."/>
            <person name="Singh A."/>
            <person name="Wilkins M.J."/>
            <person name="Karaoz U."/>
            <person name="Brodie E.L."/>
            <person name="Williams K.H."/>
            <person name="Hubbard S.S."/>
            <person name="Banfield J.F."/>
        </authorList>
    </citation>
    <scope>NUCLEOTIDE SEQUENCE [LARGE SCALE GENOMIC DNA]</scope>
</reference>
<dbReference type="AlphaFoldDB" id="A0A1G2HPG4"/>
<name>A0A1G2HPG4_9BACT</name>
<dbReference type="InterPro" id="IPR007497">
    <property type="entry name" value="SIMPL/DUF541"/>
</dbReference>
<dbReference type="PANTHER" id="PTHR34387">
    <property type="entry name" value="SLR1258 PROTEIN"/>
    <property type="match status" value="1"/>
</dbReference>
<evidence type="ECO:0000313" key="3">
    <source>
        <dbReference type="Proteomes" id="UP000177190"/>
    </source>
</evidence>
<feature type="transmembrane region" description="Helical" evidence="1">
    <location>
        <begin position="14"/>
        <end position="35"/>
    </location>
</feature>
<dbReference type="EMBL" id="MHOM01000023">
    <property type="protein sequence ID" value="OGZ64434.1"/>
    <property type="molecule type" value="Genomic_DNA"/>
</dbReference>
<protein>
    <recommendedName>
        <fullName evidence="4">SIMPL domain-containing protein</fullName>
    </recommendedName>
</protein>
<organism evidence="2 3">
    <name type="scientific">Candidatus Staskawiczbacteria bacterium RIFCSPHIGHO2_01_FULL_36_16</name>
    <dbReference type="NCBI Taxonomy" id="1802200"/>
    <lineage>
        <taxon>Bacteria</taxon>
        <taxon>Candidatus Staskawicziibacteriota</taxon>
    </lineage>
</organism>
<dbReference type="Pfam" id="PF04402">
    <property type="entry name" value="SIMPL"/>
    <property type="match status" value="1"/>
</dbReference>
<keyword evidence="1" id="KW-1133">Transmembrane helix</keyword>
<comment type="caution">
    <text evidence="2">The sequence shown here is derived from an EMBL/GenBank/DDBJ whole genome shotgun (WGS) entry which is preliminary data.</text>
</comment>
<gene>
    <name evidence="2" type="ORF">A2812_02945</name>
</gene>
<dbReference type="Gene3D" id="3.30.70.2970">
    <property type="entry name" value="Protein of unknown function (DUF541), domain 2"/>
    <property type="match status" value="1"/>
</dbReference>
<dbReference type="PANTHER" id="PTHR34387:SF1">
    <property type="entry name" value="PERIPLASMIC IMMUNOGENIC PROTEIN"/>
    <property type="match status" value="1"/>
</dbReference>
<keyword evidence="1" id="KW-0472">Membrane</keyword>
<proteinExistence type="predicted"/>
<evidence type="ECO:0000256" key="1">
    <source>
        <dbReference type="SAM" id="Phobius"/>
    </source>
</evidence>
<dbReference type="InterPro" id="IPR052022">
    <property type="entry name" value="26kDa_periplasmic_antigen"/>
</dbReference>
<sequence length="255" mass="28266">MDENSKQFDPSNRFFMVMAVLVLGVLVYFAGQLFYQQKIIDQQNNYQITVSGEGKVYAKPDIALVNLGVTTQGSTTEEVISKNTEKMNAVIKAVKDMGVEDKDVQTTTYSLSPLYNYTEAKGRVFQGYILEQDIQVKIRNFEKVGEILQKATEAGSNLTGNLQFTIDDPEQFKQEARAKAIEKAKANAQNLAETSGIKLGKLINVYENYSYPAVYDSFAKLGMGGGISETSAPAPVIRPGQQEIQITINLTYQVK</sequence>
<keyword evidence="1" id="KW-0812">Transmembrane</keyword>
<dbReference type="STRING" id="1802200.A2812_02945"/>
<accession>A0A1G2HPG4</accession>
<evidence type="ECO:0000313" key="2">
    <source>
        <dbReference type="EMBL" id="OGZ64434.1"/>
    </source>
</evidence>
<dbReference type="GO" id="GO:0006974">
    <property type="term" value="P:DNA damage response"/>
    <property type="evidence" value="ECO:0007669"/>
    <property type="project" value="TreeGrafter"/>
</dbReference>
<dbReference type="Proteomes" id="UP000177190">
    <property type="component" value="Unassembled WGS sequence"/>
</dbReference>